<dbReference type="eggNOG" id="COG0497">
    <property type="taxonomic scope" value="Bacteria"/>
</dbReference>
<keyword evidence="3" id="KW-1185">Reference proteome</keyword>
<evidence type="ECO:0008006" key="4">
    <source>
        <dbReference type="Google" id="ProtNLM"/>
    </source>
</evidence>
<accession>R4Z6N6</accession>
<keyword evidence="1" id="KW-0175">Coiled coil</keyword>
<evidence type="ECO:0000256" key="1">
    <source>
        <dbReference type="SAM" id="Coils"/>
    </source>
</evidence>
<proteinExistence type="predicted"/>
<evidence type="ECO:0000313" key="2">
    <source>
        <dbReference type="EMBL" id="CCM65486.1"/>
    </source>
</evidence>
<comment type="caution">
    <text evidence="2">The sequence shown here is derived from an EMBL/GenBank/DDBJ whole genome shotgun (WGS) entry which is preliminary data.</text>
</comment>
<evidence type="ECO:0000313" key="3">
    <source>
        <dbReference type="Proteomes" id="UP000018291"/>
    </source>
</evidence>
<dbReference type="Proteomes" id="UP000018291">
    <property type="component" value="Unassembled WGS sequence"/>
</dbReference>
<dbReference type="EMBL" id="CANL01000078">
    <property type="protein sequence ID" value="CCM65486.1"/>
    <property type="molecule type" value="Genomic_DNA"/>
</dbReference>
<feature type="coiled-coil region" evidence="1">
    <location>
        <begin position="603"/>
        <end position="630"/>
    </location>
</feature>
<dbReference type="HOGENOM" id="CLU_289984_0_0_11"/>
<sequence>MNKRKTALDEVEFGAAPVRGLVDGAPTRPISAAVVIGIGGSGIQTITRLRSAARADRPDQAAIDSLKFVGIDAVDLTSQQPPLPHGVSLDVGEFFNVTEDPFQASVYVRGQLPTDTYLQQWWDPDYQPPMGPITDGLKRERMLGRLAFHRVRQDLVTKIEHSMSGAISISEHLGTGGEAKGLPTIPVYIACSSAGGTGSSGFLEVVFAVWQAAQSRGYYPEIRSFVYLPSVFRNAVTKAPGGLVAAKAQEANAYAFFREIDHFCRFSSQLGHYFGRPYENGGPNIPDGDLLKQVYVIDNTLRGKTEISAIEDMYEIAAEAMFHFTLTDVGMPLVGVDATNTDRALAQLDEFGKPRRYCGLGIARVVFPGETFRYHLVSGYIDWFLREALLDVPSGIQTLVRDHDLMAKLEDRLNTLEGETGILDVDDDVQDFLDIIEVATNELDRIPEASEAEKHVRQVERRSPSAVRSVQETARSRNRLMLDSTEAFIEETIFESGYGVAFAAESMRVLSKRLNAILDRVAEGAAQTVAGKVDAEEHVQKLMKELYAASRRNLHQRLAARLVAVVGEDHTKNEVAKKVGRAIQAWVQAIYDAEVAEARHQLFRQLNRRIQTMRLELDRATERMNELAESAFRHWSQDALLGKDAGPLATTTLLPGDAQPEVEDCSLTRQWMSDIKDEHATLLNGAPLTEFLGRWSNENSNRGFFSLGSENEGEATAAERSLVAALRRDAQNRALHTTDDNDDRVKRLPADLNAVSAHDPDALRHALRGLVNESRSVCWSWEEGRLRLSPSTDGLASDDVAPSVTTVIAHPPSVAEMLEKTVAAETKLVQMDDPERIVALSCEWAVPIHALHQIHTWQGSYRQHAESRNRGRRSQTPPAHIDRRFEFELKELVPEYFDPEQIGEMLGQALVFGALLAADDESILAAYDHSRARPPEPLLRIKQDGAFEGHIVRVTEERLTSDDGMVMLGDSWADCFSALGSDVRMQASIVNVSELVVRIHGAEHVYGLVDSYINDRLEVLIDAVGKQPSEQQILFHVLEGLQNWGIRLQSMTATGM</sequence>
<reference evidence="2 3" key="1">
    <citation type="journal article" date="2013" name="ISME J.">
        <title>Metabolic model for the filamentous 'Candidatus Microthrix parvicella' based on genomic and metagenomic analyses.</title>
        <authorList>
            <person name="Jon McIlroy S."/>
            <person name="Kristiansen R."/>
            <person name="Albertsen M."/>
            <person name="Michael Karst S."/>
            <person name="Rossetti S."/>
            <person name="Lund Nielsen J."/>
            <person name="Tandoi V."/>
            <person name="James Seviour R."/>
            <person name="Nielsen P.H."/>
        </authorList>
    </citation>
    <scope>NUCLEOTIDE SEQUENCE [LARGE SCALE GENOMIC DNA]</scope>
    <source>
        <strain evidence="2 3">RN1</strain>
    </source>
</reference>
<dbReference type="RefSeq" id="WP_012230232.1">
    <property type="nucleotide sequence ID" value="NZ_HG422565.1"/>
</dbReference>
<dbReference type="InterPro" id="IPR025904">
    <property type="entry name" value="Tubulin-like"/>
</dbReference>
<organism evidence="2 3">
    <name type="scientific">Candidatus Neomicrothrix parvicella RN1</name>
    <dbReference type="NCBI Taxonomy" id="1229780"/>
    <lineage>
        <taxon>Bacteria</taxon>
        <taxon>Bacillati</taxon>
        <taxon>Actinomycetota</taxon>
        <taxon>Acidimicrobiia</taxon>
        <taxon>Acidimicrobiales</taxon>
        <taxon>Microthrixaceae</taxon>
        <taxon>Candidatus Neomicrothrix</taxon>
    </lineage>
</organism>
<dbReference type="STRING" id="1229780.BN381_80016"/>
<gene>
    <name evidence="2" type="ORF">BN381_80016</name>
</gene>
<dbReference type="Pfam" id="PF13809">
    <property type="entry name" value="Tubulin_2"/>
    <property type="match status" value="1"/>
</dbReference>
<protein>
    <recommendedName>
        <fullName evidence="4">Tubulin like</fullName>
    </recommendedName>
</protein>
<name>R4Z6N6_9ACTN</name>
<dbReference type="AlphaFoldDB" id="R4Z6N6"/>